<dbReference type="AlphaFoldDB" id="A0A2K1QNG5"/>
<keyword evidence="5" id="KW-1185">Reference proteome</keyword>
<dbReference type="InterPro" id="IPR025122">
    <property type="entry name" value="DUF4048"/>
</dbReference>
<evidence type="ECO:0000256" key="2">
    <source>
        <dbReference type="SAM" id="MobiDB-lite"/>
    </source>
</evidence>
<evidence type="ECO:0000256" key="1">
    <source>
        <dbReference type="SAM" id="Coils"/>
    </source>
</evidence>
<feature type="coiled-coil region" evidence="1">
    <location>
        <begin position="88"/>
        <end position="115"/>
    </location>
</feature>
<organism evidence="4 5">
    <name type="scientific">Sphaceloma murrayae</name>
    <dbReference type="NCBI Taxonomy" id="2082308"/>
    <lineage>
        <taxon>Eukaryota</taxon>
        <taxon>Fungi</taxon>
        <taxon>Dikarya</taxon>
        <taxon>Ascomycota</taxon>
        <taxon>Pezizomycotina</taxon>
        <taxon>Dothideomycetes</taxon>
        <taxon>Dothideomycetidae</taxon>
        <taxon>Myriangiales</taxon>
        <taxon>Elsinoaceae</taxon>
        <taxon>Sphaceloma</taxon>
    </lineage>
</organism>
<accession>A0A2K1QNG5</accession>
<feature type="region of interest" description="Disordered" evidence="2">
    <location>
        <begin position="1"/>
        <end position="27"/>
    </location>
</feature>
<dbReference type="OrthoDB" id="4097086at2759"/>
<feature type="compositionally biased region" description="Basic and acidic residues" evidence="2">
    <location>
        <begin position="157"/>
        <end position="169"/>
    </location>
</feature>
<feature type="compositionally biased region" description="Polar residues" evidence="2">
    <location>
        <begin position="139"/>
        <end position="151"/>
    </location>
</feature>
<feature type="compositionally biased region" description="Basic and acidic residues" evidence="2">
    <location>
        <begin position="124"/>
        <end position="133"/>
    </location>
</feature>
<feature type="compositionally biased region" description="Polar residues" evidence="2">
    <location>
        <begin position="50"/>
        <end position="65"/>
    </location>
</feature>
<comment type="caution">
    <text evidence="4">The sequence shown here is derived from an EMBL/GenBank/DDBJ whole genome shotgun (WGS) entry which is preliminary data.</text>
</comment>
<feature type="compositionally biased region" description="Polar residues" evidence="2">
    <location>
        <begin position="423"/>
        <end position="439"/>
    </location>
</feature>
<sequence>MTEEGSCSADAAQAPIIDGSSEQPTRMSMAEIRKQKRFTLTLPITANLNAFQPSGLPSPTRSTAAAVTPSEDAARPTTPSEPNFLTALAAQERRVLELKEELVKAEQVLHKLKKEWAMYEVNKKRQDIRDSRKARSARHGQQASSAASIKSNESDAQSDRAAREAEQRRAMHYQAKTAQRKVFSGSKHARALSLLSPDPMDGRFPQTLPAHNADGPTAALIPRDGVQPSAPRTVPHQRVMSGEMRRSKSAEEYADNIDMPQEVLIRAGRQMASDFKDGLWTFLEDLRQVTVGDEAAAAGHRPRAQRPDVNIAIPQAMANKPEKRPKSMVASPSRTQRSKRMPNPEQQDRNNMGASLVEHASPKDSAVGFDEANKTNRGLVDIDAPSSPTTKRTPRKRATSRPEASRRLPAEQDDADAWDHWDSPQTQSDASMTKDSSNQRSDEGVSFEQRQHEGGEMVETSIEEETKRDPIPWPTLLKSAPGSLRRTASHLMSEWEKSLSPVQESRHAMQPTDHYFDGINTVAVKKGD</sequence>
<feature type="domain" description="DUF4048" evidence="3">
    <location>
        <begin position="188"/>
        <end position="437"/>
    </location>
</feature>
<dbReference type="Proteomes" id="UP000243797">
    <property type="component" value="Unassembled WGS sequence"/>
</dbReference>
<evidence type="ECO:0000259" key="3">
    <source>
        <dbReference type="Pfam" id="PF13257"/>
    </source>
</evidence>
<evidence type="ECO:0000313" key="5">
    <source>
        <dbReference type="Proteomes" id="UP000243797"/>
    </source>
</evidence>
<evidence type="ECO:0000313" key="4">
    <source>
        <dbReference type="EMBL" id="PNS16551.1"/>
    </source>
</evidence>
<proteinExistence type="predicted"/>
<keyword evidence="1" id="KW-0175">Coiled coil</keyword>
<name>A0A2K1QNG5_9PEZI</name>
<protein>
    <recommendedName>
        <fullName evidence="3">DUF4048 domain-containing protein</fullName>
    </recommendedName>
</protein>
<feature type="region of interest" description="Disordered" evidence="2">
    <location>
        <begin position="50"/>
        <end position="82"/>
    </location>
</feature>
<dbReference type="EMBL" id="NKHZ01000057">
    <property type="protein sequence ID" value="PNS16551.1"/>
    <property type="molecule type" value="Genomic_DNA"/>
</dbReference>
<dbReference type="InParanoid" id="A0A2K1QNG5"/>
<feature type="region of interest" description="Disordered" evidence="2">
    <location>
        <begin position="222"/>
        <end position="249"/>
    </location>
</feature>
<gene>
    <name evidence="4" type="ORF">CAC42_285</name>
</gene>
<dbReference type="Pfam" id="PF13257">
    <property type="entry name" value="DUF4048"/>
    <property type="match status" value="1"/>
</dbReference>
<reference evidence="4 5" key="1">
    <citation type="submission" date="2017-06" db="EMBL/GenBank/DDBJ databases">
        <title>Draft genome sequence of a variant of Elsinoe murrayae.</title>
        <authorList>
            <person name="Cheng Q."/>
        </authorList>
    </citation>
    <scope>NUCLEOTIDE SEQUENCE [LARGE SCALE GENOMIC DNA]</scope>
    <source>
        <strain evidence="4 5">CQ-2017a</strain>
    </source>
</reference>
<feature type="region of interest" description="Disordered" evidence="2">
    <location>
        <begin position="316"/>
        <end position="350"/>
    </location>
</feature>
<dbReference type="STRING" id="2082308.A0A2K1QNG5"/>
<feature type="region of interest" description="Disordered" evidence="2">
    <location>
        <begin position="124"/>
        <end position="170"/>
    </location>
</feature>
<feature type="region of interest" description="Disordered" evidence="2">
    <location>
        <begin position="362"/>
        <end position="485"/>
    </location>
</feature>